<comment type="subunit">
    <text evidence="15">Homohexamer.</text>
</comment>
<dbReference type="FunFam" id="1.20.58.760:FF:000001">
    <property type="entry name" value="ATP-dependent zinc metalloprotease FtsH"/>
    <property type="match status" value="1"/>
</dbReference>
<dbReference type="PANTHER" id="PTHR23076">
    <property type="entry name" value="METALLOPROTEASE M41 FTSH"/>
    <property type="match status" value="1"/>
</dbReference>
<evidence type="ECO:0000256" key="13">
    <source>
        <dbReference type="ARBA" id="ARBA00023136"/>
    </source>
</evidence>
<protein>
    <recommendedName>
        <fullName evidence="15">ATP-dependent zinc metalloprotease FtsH</fullName>
        <ecNumber evidence="15">3.4.24.-</ecNumber>
    </recommendedName>
</protein>
<keyword evidence="4 15" id="KW-0645">Protease</keyword>
<dbReference type="Pfam" id="PF01434">
    <property type="entry name" value="Peptidase_M41"/>
    <property type="match status" value="1"/>
</dbReference>
<feature type="region of interest" description="Disordered" evidence="17">
    <location>
        <begin position="604"/>
        <end position="658"/>
    </location>
</feature>
<dbReference type="CDD" id="cd19501">
    <property type="entry name" value="RecA-like_FtsH"/>
    <property type="match status" value="1"/>
</dbReference>
<dbReference type="GO" id="GO:0008270">
    <property type="term" value="F:zinc ion binding"/>
    <property type="evidence" value="ECO:0007669"/>
    <property type="project" value="UniProtKB-UniRule"/>
</dbReference>
<keyword evidence="12 15" id="KW-0482">Metalloprotease</keyword>
<feature type="binding site" evidence="15">
    <location>
        <position position="493"/>
    </location>
    <ligand>
        <name>Zn(2+)</name>
        <dbReference type="ChEBI" id="CHEBI:29105"/>
        <note>catalytic</note>
    </ligand>
</feature>
<keyword evidence="10 15" id="KW-0067">ATP-binding</keyword>
<dbReference type="FunFam" id="1.10.8.60:FF:000001">
    <property type="entry name" value="ATP-dependent zinc metalloprotease FtsH"/>
    <property type="match status" value="1"/>
</dbReference>
<comment type="subcellular location">
    <subcellularLocation>
        <location evidence="15">Cell membrane</location>
        <topology evidence="15">Multi-pass membrane protein</topology>
        <orientation evidence="15">Cytoplasmic side</orientation>
    </subcellularLocation>
    <subcellularLocation>
        <location evidence="1">Membrane</location>
    </subcellularLocation>
</comment>
<evidence type="ECO:0000259" key="18">
    <source>
        <dbReference type="SMART" id="SM00382"/>
    </source>
</evidence>
<name>A0A0J1GXQ1_9GAMM</name>
<dbReference type="SMART" id="SM00382">
    <property type="entry name" value="AAA"/>
    <property type="match status" value="1"/>
</dbReference>
<evidence type="ECO:0000256" key="2">
    <source>
        <dbReference type="ARBA" id="ARBA00010044"/>
    </source>
</evidence>
<dbReference type="InterPro" id="IPR011546">
    <property type="entry name" value="Pept_M41_FtsH_extracell"/>
</dbReference>
<dbReference type="InterPro" id="IPR027417">
    <property type="entry name" value="P-loop_NTPase"/>
</dbReference>
<evidence type="ECO:0000256" key="9">
    <source>
        <dbReference type="ARBA" id="ARBA00022833"/>
    </source>
</evidence>
<dbReference type="GO" id="GO:0004222">
    <property type="term" value="F:metalloendopeptidase activity"/>
    <property type="evidence" value="ECO:0007669"/>
    <property type="project" value="InterPro"/>
</dbReference>
<feature type="binding site" evidence="15">
    <location>
        <begin position="193"/>
        <end position="200"/>
    </location>
    <ligand>
        <name>ATP</name>
        <dbReference type="ChEBI" id="CHEBI:30616"/>
    </ligand>
</feature>
<feature type="binding site" evidence="15">
    <location>
        <position position="415"/>
    </location>
    <ligand>
        <name>Zn(2+)</name>
        <dbReference type="ChEBI" id="CHEBI:29105"/>
        <note>catalytic</note>
    </ligand>
</feature>
<dbReference type="FunFam" id="3.30.720.210:FF:000001">
    <property type="entry name" value="ATP-dependent zinc metalloprotease FtsH"/>
    <property type="match status" value="1"/>
</dbReference>
<dbReference type="GO" id="GO:0016887">
    <property type="term" value="F:ATP hydrolysis activity"/>
    <property type="evidence" value="ECO:0007669"/>
    <property type="project" value="UniProtKB-UniRule"/>
</dbReference>
<proteinExistence type="inferred from homology"/>
<evidence type="ECO:0000256" key="6">
    <source>
        <dbReference type="ARBA" id="ARBA00022723"/>
    </source>
</evidence>
<evidence type="ECO:0000256" key="17">
    <source>
        <dbReference type="SAM" id="MobiDB-lite"/>
    </source>
</evidence>
<evidence type="ECO:0000256" key="15">
    <source>
        <dbReference type="HAMAP-Rule" id="MF_01458"/>
    </source>
</evidence>
<feature type="domain" description="AAA+ ATPase" evidence="18">
    <location>
        <begin position="185"/>
        <end position="324"/>
    </location>
</feature>
<comment type="caution">
    <text evidence="19">The sequence shown here is derived from an EMBL/GenBank/DDBJ whole genome shotgun (WGS) entry which is preliminary data.</text>
</comment>
<evidence type="ECO:0000256" key="11">
    <source>
        <dbReference type="ARBA" id="ARBA00022989"/>
    </source>
</evidence>
<evidence type="ECO:0000256" key="16">
    <source>
        <dbReference type="RuleBase" id="RU003651"/>
    </source>
</evidence>
<dbReference type="PATRIC" id="fig|1195763.3.peg.3186"/>
<keyword evidence="5 15" id="KW-0812">Transmembrane</keyword>
<evidence type="ECO:0000256" key="7">
    <source>
        <dbReference type="ARBA" id="ARBA00022741"/>
    </source>
</evidence>
<sequence>MAKNLILWLVIAVVLMSVFQSFGPGDSAGRQVDYTTFVREIGQDQIREVRFNDREITVFKRDNTRYVTYLPVYNDQKLLDDLINANVKVMGTPPEEPSLLASIFISWFPMLLLIGVWIFFMRQMQGGGGKGAMSFGKSKARMMSEDQIKTTFADVAGCDEAKEDVKELVDYLRDPSRFQKLGGKIPTGVLMVGPPGTGKTLLAKAIAGEAKVPFFTISGSDFVEMFVGVGASRVRDMFEQAKKAAPCIIFIDEIDAVGRQRGAGVGGGHDEREQTLNQMLVEMDGFEGNEGIIVIAATNRPDVLDPALLRPGRFDRQVVVGLPDVRGREQILKVHMRKVPLDGDVKPELIARGTPGFSGADLANLVNEAALFAARGNKRTVSMVEFELAKDKIMMGAERKSMVMTDDQKESTAYHEAGHAIIGRLVPDHDPVYKVSIIPRGRALGVTMYLPEQDRVSHSREFLESMISSLYGGRLAEELIYGLEKVSTGASNDIERATEIARKMVTQWGFSDKMGPILYAEDEGEVFLGRSVTQTKHMSDETARAIDAEVRAIIDRNYERAREILAQNMDIMHAMKDALMKYETIDAGQIDDLMERKAVIRAPKGWGDENDTMNSDSDAEKPVAEKSAAEPAAQAPSEQDVPEAQPAQQNKEDDKPQA</sequence>
<dbReference type="InterPro" id="IPR003960">
    <property type="entry name" value="ATPase_AAA_CS"/>
</dbReference>
<evidence type="ECO:0000256" key="10">
    <source>
        <dbReference type="ARBA" id="ARBA00022840"/>
    </source>
</evidence>
<dbReference type="FunFam" id="3.40.50.300:FF:000001">
    <property type="entry name" value="ATP-dependent zinc metalloprotease FtsH"/>
    <property type="match status" value="1"/>
</dbReference>
<dbReference type="InterPro" id="IPR041569">
    <property type="entry name" value="AAA_lid_3"/>
</dbReference>
<dbReference type="Gene3D" id="1.20.58.760">
    <property type="entry name" value="Peptidase M41"/>
    <property type="match status" value="1"/>
</dbReference>
<feature type="compositionally biased region" description="Low complexity" evidence="17">
    <location>
        <begin position="629"/>
        <end position="639"/>
    </location>
</feature>
<evidence type="ECO:0000256" key="5">
    <source>
        <dbReference type="ARBA" id="ARBA00022692"/>
    </source>
</evidence>
<dbReference type="Pfam" id="PF17862">
    <property type="entry name" value="AAA_lid_3"/>
    <property type="match status" value="1"/>
</dbReference>
<feature type="compositionally biased region" description="Basic and acidic residues" evidence="17">
    <location>
        <begin position="618"/>
        <end position="628"/>
    </location>
</feature>
<dbReference type="InterPro" id="IPR037219">
    <property type="entry name" value="Peptidase_M41-like"/>
</dbReference>
<comment type="function">
    <text evidence="15">Acts as a processive, ATP-dependent zinc metallopeptidase for both cytoplasmic and membrane proteins. Plays a role in the quality control of integral membrane proteins.</text>
</comment>
<accession>A0A0J1GXQ1</accession>
<dbReference type="GO" id="GO:0004176">
    <property type="term" value="F:ATP-dependent peptidase activity"/>
    <property type="evidence" value="ECO:0007669"/>
    <property type="project" value="InterPro"/>
</dbReference>
<dbReference type="Pfam" id="PF06480">
    <property type="entry name" value="FtsH_ext"/>
    <property type="match status" value="1"/>
</dbReference>
<dbReference type="SUPFAM" id="SSF52540">
    <property type="entry name" value="P-loop containing nucleoside triphosphate hydrolases"/>
    <property type="match status" value="1"/>
</dbReference>
<dbReference type="Gene3D" id="1.10.8.60">
    <property type="match status" value="1"/>
</dbReference>
<gene>
    <name evidence="19" type="primary">hflB</name>
    <name evidence="15" type="synonym">ftsH</name>
    <name evidence="19" type="ORF">ABT56_14985</name>
</gene>
<dbReference type="STRING" id="1195763.ABT56_14985"/>
<organism evidence="19 20">
    <name type="scientific">Photobacterium aquae</name>
    <dbReference type="NCBI Taxonomy" id="1195763"/>
    <lineage>
        <taxon>Bacteria</taxon>
        <taxon>Pseudomonadati</taxon>
        <taxon>Pseudomonadota</taxon>
        <taxon>Gammaproteobacteria</taxon>
        <taxon>Vibrionales</taxon>
        <taxon>Vibrionaceae</taxon>
        <taxon>Photobacterium</taxon>
    </lineage>
</organism>
<comment type="similarity">
    <text evidence="16">Belongs to the AAA ATPase family.</text>
</comment>
<dbReference type="Pfam" id="PF00004">
    <property type="entry name" value="AAA"/>
    <property type="match status" value="1"/>
</dbReference>
<keyword evidence="9 15" id="KW-0862">Zinc</keyword>
<dbReference type="Proteomes" id="UP000036097">
    <property type="component" value="Unassembled WGS sequence"/>
</dbReference>
<evidence type="ECO:0000256" key="12">
    <source>
        <dbReference type="ARBA" id="ARBA00023049"/>
    </source>
</evidence>
<keyword evidence="13 15" id="KW-0472">Membrane</keyword>
<keyword evidence="8 15" id="KW-0378">Hydrolase</keyword>
<comment type="similarity">
    <text evidence="14 15">In the central section; belongs to the AAA ATPase family.</text>
</comment>
<dbReference type="PANTHER" id="PTHR23076:SF97">
    <property type="entry name" value="ATP-DEPENDENT ZINC METALLOPROTEASE YME1L1"/>
    <property type="match status" value="1"/>
</dbReference>
<evidence type="ECO:0000313" key="20">
    <source>
        <dbReference type="Proteomes" id="UP000036097"/>
    </source>
</evidence>
<comment type="similarity">
    <text evidence="2 15">In the C-terminal section; belongs to the peptidase M41 family.</text>
</comment>
<dbReference type="GO" id="GO:0005524">
    <property type="term" value="F:ATP binding"/>
    <property type="evidence" value="ECO:0007669"/>
    <property type="project" value="UniProtKB-UniRule"/>
</dbReference>
<keyword evidence="7 15" id="KW-0547">Nucleotide-binding</keyword>
<dbReference type="InterPro" id="IPR003593">
    <property type="entry name" value="AAA+_ATPase"/>
</dbReference>
<dbReference type="HAMAP" id="MF_01458">
    <property type="entry name" value="FtsH"/>
    <property type="match status" value="1"/>
</dbReference>
<evidence type="ECO:0000256" key="3">
    <source>
        <dbReference type="ARBA" id="ARBA00022475"/>
    </source>
</evidence>
<dbReference type="GO" id="GO:0006508">
    <property type="term" value="P:proteolysis"/>
    <property type="evidence" value="ECO:0007669"/>
    <property type="project" value="UniProtKB-KW"/>
</dbReference>
<keyword evidence="3 15" id="KW-1003">Cell membrane</keyword>
<dbReference type="Gene3D" id="3.30.720.210">
    <property type="match status" value="1"/>
</dbReference>
<dbReference type="EMBL" id="LDOT01000022">
    <property type="protein sequence ID" value="KLV04440.1"/>
    <property type="molecule type" value="Genomic_DNA"/>
</dbReference>
<dbReference type="Gene3D" id="3.40.50.300">
    <property type="entry name" value="P-loop containing nucleotide triphosphate hydrolases"/>
    <property type="match status" value="1"/>
</dbReference>
<reference evidence="19 20" key="1">
    <citation type="submission" date="2015-05" db="EMBL/GenBank/DDBJ databases">
        <title>Photobacterium galathea sp. nov.</title>
        <authorList>
            <person name="Machado H."/>
            <person name="Gram L."/>
        </authorList>
    </citation>
    <scope>NUCLEOTIDE SEQUENCE [LARGE SCALE GENOMIC DNA]</scope>
    <source>
        <strain evidence="19 20">CGMCC 1.12159</strain>
    </source>
</reference>
<comment type="caution">
    <text evidence="15">Lacks conserved residue(s) required for the propagation of feature annotation.</text>
</comment>
<dbReference type="InterPro" id="IPR000642">
    <property type="entry name" value="Peptidase_M41"/>
</dbReference>
<keyword evidence="6 15" id="KW-0479">Metal-binding</keyword>
<keyword evidence="20" id="KW-1185">Reference proteome</keyword>
<dbReference type="InterPro" id="IPR005936">
    <property type="entry name" value="FtsH"/>
</dbReference>
<dbReference type="AlphaFoldDB" id="A0A0J1GXQ1"/>
<dbReference type="GO" id="GO:0030163">
    <property type="term" value="P:protein catabolic process"/>
    <property type="evidence" value="ECO:0007669"/>
    <property type="project" value="UniProtKB-UniRule"/>
</dbReference>
<dbReference type="SUPFAM" id="SSF140990">
    <property type="entry name" value="FtsH protease domain-like"/>
    <property type="match status" value="1"/>
</dbReference>
<dbReference type="GO" id="GO:0005886">
    <property type="term" value="C:plasma membrane"/>
    <property type="evidence" value="ECO:0007669"/>
    <property type="project" value="UniProtKB-SubCell"/>
</dbReference>
<feature type="active site" evidence="15">
    <location>
        <position position="416"/>
    </location>
</feature>
<evidence type="ECO:0000313" key="19">
    <source>
        <dbReference type="EMBL" id="KLV04440.1"/>
    </source>
</evidence>
<dbReference type="EC" id="3.4.24.-" evidence="15"/>
<feature type="transmembrane region" description="Helical" evidence="15">
    <location>
        <begin position="99"/>
        <end position="120"/>
    </location>
</feature>
<keyword evidence="11 15" id="KW-1133">Transmembrane helix</keyword>
<dbReference type="NCBIfam" id="TIGR01241">
    <property type="entry name" value="FtsH_fam"/>
    <property type="match status" value="1"/>
</dbReference>
<dbReference type="InterPro" id="IPR003959">
    <property type="entry name" value="ATPase_AAA_core"/>
</dbReference>
<evidence type="ECO:0000256" key="8">
    <source>
        <dbReference type="ARBA" id="ARBA00022801"/>
    </source>
</evidence>
<evidence type="ECO:0000256" key="4">
    <source>
        <dbReference type="ARBA" id="ARBA00022670"/>
    </source>
</evidence>
<dbReference type="NCBIfam" id="NF008004">
    <property type="entry name" value="PRK10733.1"/>
    <property type="match status" value="1"/>
</dbReference>
<evidence type="ECO:0000256" key="1">
    <source>
        <dbReference type="ARBA" id="ARBA00004370"/>
    </source>
</evidence>
<evidence type="ECO:0000256" key="14">
    <source>
        <dbReference type="ARBA" id="ARBA00061570"/>
    </source>
</evidence>
<dbReference type="PROSITE" id="PS00674">
    <property type="entry name" value="AAA"/>
    <property type="match status" value="1"/>
</dbReference>
<feature type="binding site" evidence="15">
    <location>
        <position position="419"/>
    </location>
    <ligand>
        <name>Zn(2+)</name>
        <dbReference type="ChEBI" id="CHEBI:29105"/>
        <note>catalytic</note>
    </ligand>
</feature>
<comment type="cofactor">
    <cofactor evidence="15">
        <name>Zn(2+)</name>
        <dbReference type="ChEBI" id="CHEBI:29105"/>
    </cofactor>
    <text evidence="15">Binds 1 zinc ion per subunit.</text>
</comment>